<dbReference type="AlphaFoldDB" id="A0A5A9X8H9"/>
<feature type="signal peptide" evidence="1">
    <location>
        <begin position="1"/>
        <end position="21"/>
    </location>
</feature>
<accession>A0A5A9X8H9</accession>
<keyword evidence="1" id="KW-0732">Signal</keyword>
<proteinExistence type="predicted"/>
<sequence length="397" mass="41347">MMKRSVIAAFAILSLCKSGYALEFQAVGDGALGVGGAGVARSDGAMSPYWNPAGLAFAKKTVSVSLTAAAGLKPEKKLAEDIDNLSTTYKAWNNNQSNTTAINNLANAVANVSASDNLRVTANTALGAQVKQFGFGVFGTFEGGAVPHTVPVDTTNPPGSITTSLNNDYVTTRGIALVEAPISYGYLLDVGKLGHVGLGITGKYLYGEVTSENPKIFNNGTVLSSKDLTKDLSRNRNGSSSWGIDLGVMWKPEALLPIPVTVGLIGKNLNAPSFSAKNGDKFNVDPQIRAGVAAEFASWLDVVADIDVIKNTTVVPGLKSQLLGGGAEFHPFQSLKLRVGGYTDLSESGGAVTAGLSVGAPMIYLDIDGAYGLGTVKYDNHSYPSEAKVQCSLNLAF</sequence>
<name>A0A5A9X8H9_9BACT</name>
<organism evidence="2 3">
    <name type="scientific">Oryzomonas rubra</name>
    <dbReference type="NCBI Taxonomy" id="2509454"/>
    <lineage>
        <taxon>Bacteria</taxon>
        <taxon>Pseudomonadati</taxon>
        <taxon>Thermodesulfobacteriota</taxon>
        <taxon>Desulfuromonadia</taxon>
        <taxon>Geobacterales</taxon>
        <taxon>Geobacteraceae</taxon>
        <taxon>Oryzomonas</taxon>
    </lineage>
</organism>
<dbReference type="Pfam" id="PF13729">
    <property type="entry name" value="TraF_2"/>
    <property type="match status" value="1"/>
</dbReference>
<dbReference type="Gene3D" id="2.40.160.60">
    <property type="entry name" value="Outer membrane protein transport protein (OMPP1/FadL/TodX)"/>
    <property type="match status" value="1"/>
</dbReference>
<evidence type="ECO:0000313" key="3">
    <source>
        <dbReference type="Proteomes" id="UP000324298"/>
    </source>
</evidence>
<evidence type="ECO:0000313" key="2">
    <source>
        <dbReference type="EMBL" id="KAA0888695.1"/>
    </source>
</evidence>
<dbReference type="RefSeq" id="WP_149308954.1">
    <property type="nucleotide sequence ID" value="NZ_SRSD01000010.1"/>
</dbReference>
<evidence type="ECO:0008006" key="4">
    <source>
        <dbReference type="Google" id="ProtNLM"/>
    </source>
</evidence>
<reference evidence="2 3" key="1">
    <citation type="submission" date="2019-04" db="EMBL/GenBank/DDBJ databases">
        <title>Geobacter ruber sp. nov., ferric-reducing bacteria isolated from paddy soil.</title>
        <authorList>
            <person name="Xu Z."/>
            <person name="Masuda Y."/>
            <person name="Itoh H."/>
            <person name="Senoo K."/>
        </authorList>
    </citation>
    <scope>NUCLEOTIDE SEQUENCE [LARGE SCALE GENOMIC DNA]</scope>
    <source>
        <strain evidence="2 3">Red88</strain>
    </source>
</reference>
<feature type="chain" id="PRO_5022703185" description="Conjugal transfer protein TraF" evidence="1">
    <location>
        <begin position="22"/>
        <end position="397"/>
    </location>
</feature>
<gene>
    <name evidence="2" type="ORF">ET418_15050</name>
</gene>
<dbReference type="Proteomes" id="UP000324298">
    <property type="component" value="Unassembled WGS sequence"/>
</dbReference>
<dbReference type="InterPro" id="IPR032811">
    <property type="entry name" value="Put_conjugal_transfer"/>
</dbReference>
<keyword evidence="3" id="KW-1185">Reference proteome</keyword>
<comment type="caution">
    <text evidence="2">The sequence shown here is derived from an EMBL/GenBank/DDBJ whole genome shotgun (WGS) entry which is preliminary data.</text>
</comment>
<dbReference type="EMBL" id="SRSD01000010">
    <property type="protein sequence ID" value="KAA0888695.1"/>
    <property type="molecule type" value="Genomic_DNA"/>
</dbReference>
<protein>
    <recommendedName>
        <fullName evidence="4">Conjugal transfer protein TraF</fullName>
    </recommendedName>
</protein>
<evidence type="ECO:0000256" key="1">
    <source>
        <dbReference type="SAM" id="SignalP"/>
    </source>
</evidence>
<dbReference type="OrthoDB" id="5391531at2"/>